<sequence length="526" mass="59008">MPSGVDLNSPLSPLSKLYKERTVKPNFGVMSLLGLPSEVVCNILQSCERFQDVMALAYSCRRLNDEWLAHRCKILWSVWNHTIASVDEALVAVRATQIVLDHMARDEQPPTDMDLSLLSEEHQKPSLSELKAVWGLHRMAVIISRKLTMSTAKCHLESKNQLGWGCKQVERGIYRILIAGACMAGVYNAPRYGADPAIAPETFNKKDDGPRLQNFFAYQRDTTTEASEAAFGGFATWLRGRILGNEEARLDMAKRHAERRGRGRCCRNNRERGKAGDGESLSARDPCVLEDVDGATHADTHLVIWETMQMLWVGMRLQNLHFDPPKGGETPVVVQRVPVILFGEFLPAEFSIVRGLPLGTGEAPGYKHMLSLIRTPQQKKAAYAFFLDKGFLHTFRGWAGVLQWVHEYSGVPNRFFASFLPMNPLSMKMFDFLVQRYARARIMAGSYQGDLPYHAGSRALLSNYAIFANDVKEGRDPWKHPTSTSVLGEYDEQYGFGDGSEILETDKIPLPEVFFDDNGMGSILQS</sequence>
<comment type="caution">
    <text evidence="1">The sequence shown here is derived from an EMBL/GenBank/DDBJ whole genome shotgun (WGS) entry which is preliminary data.</text>
</comment>
<accession>A0ACC1NMN1</accession>
<dbReference type="EMBL" id="JANJQO010000218">
    <property type="protein sequence ID" value="KAJ2980200.1"/>
    <property type="molecule type" value="Genomic_DNA"/>
</dbReference>
<reference evidence="1" key="1">
    <citation type="submission" date="2022-08" db="EMBL/GenBank/DDBJ databases">
        <title>Genome Sequence of Lecanicillium fungicola.</title>
        <authorList>
            <person name="Buettner E."/>
        </authorList>
    </citation>
    <scope>NUCLEOTIDE SEQUENCE</scope>
    <source>
        <strain evidence="1">Babe33</strain>
    </source>
</reference>
<evidence type="ECO:0000313" key="2">
    <source>
        <dbReference type="Proteomes" id="UP001143910"/>
    </source>
</evidence>
<proteinExistence type="predicted"/>
<organism evidence="1 2">
    <name type="scientific">Zarea fungicola</name>
    <dbReference type="NCBI Taxonomy" id="93591"/>
    <lineage>
        <taxon>Eukaryota</taxon>
        <taxon>Fungi</taxon>
        <taxon>Dikarya</taxon>
        <taxon>Ascomycota</taxon>
        <taxon>Pezizomycotina</taxon>
        <taxon>Sordariomycetes</taxon>
        <taxon>Hypocreomycetidae</taxon>
        <taxon>Hypocreales</taxon>
        <taxon>Cordycipitaceae</taxon>
        <taxon>Zarea</taxon>
    </lineage>
</organism>
<protein>
    <submittedName>
        <fullName evidence="1">Uncharacterized protein</fullName>
    </submittedName>
</protein>
<keyword evidence="2" id="KW-1185">Reference proteome</keyword>
<evidence type="ECO:0000313" key="1">
    <source>
        <dbReference type="EMBL" id="KAJ2980200.1"/>
    </source>
</evidence>
<dbReference type="Proteomes" id="UP001143910">
    <property type="component" value="Unassembled WGS sequence"/>
</dbReference>
<name>A0ACC1NMN1_9HYPO</name>
<gene>
    <name evidence="1" type="ORF">NQ176_g2780</name>
</gene>